<feature type="transmembrane region" description="Helical" evidence="6">
    <location>
        <begin position="435"/>
        <end position="455"/>
    </location>
</feature>
<dbReference type="AlphaFoldDB" id="A0A926I0T0"/>
<evidence type="ECO:0000256" key="1">
    <source>
        <dbReference type="ARBA" id="ARBA00004141"/>
    </source>
</evidence>
<proteinExistence type="predicted"/>
<name>A0A926I0T0_9FIRM</name>
<dbReference type="GO" id="GO:0016874">
    <property type="term" value="F:ligase activity"/>
    <property type="evidence" value="ECO:0007669"/>
    <property type="project" value="UniProtKB-KW"/>
</dbReference>
<feature type="transmembrane region" description="Helical" evidence="6">
    <location>
        <begin position="371"/>
        <end position="398"/>
    </location>
</feature>
<dbReference type="PANTHER" id="PTHR37422">
    <property type="entry name" value="TEICHURONIC ACID BIOSYNTHESIS PROTEIN TUAE"/>
    <property type="match status" value="1"/>
</dbReference>
<comment type="subcellular location">
    <subcellularLocation>
        <location evidence="1">Membrane</location>
        <topology evidence="1">Multi-pass membrane protein</topology>
    </subcellularLocation>
</comment>
<organism evidence="8 9">
    <name type="scientific">Bianquea renquensis</name>
    <dbReference type="NCBI Taxonomy" id="2763661"/>
    <lineage>
        <taxon>Bacteria</taxon>
        <taxon>Bacillati</taxon>
        <taxon>Bacillota</taxon>
        <taxon>Clostridia</taxon>
        <taxon>Eubacteriales</taxon>
        <taxon>Bianqueaceae</taxon>
        <taxon>Bianquea</taxon>
    </lineage>
</organism>
<feature type="transmembrane region" description="Helical" evidence="6">
    <location>
        <begin position="12"/>
        <end position="30"/>
    </location>
</feature>
<dbReference type="InterPro" id="IPR007016">
    <property type="entry name" value="O-antigen_ligase-rel_domated"/>
</dbReference>
<feature type="transmembrane region" description="Helical" evidence="6">
    <location>
        <begin position="253"/>
        <end position="274"/>
    </location>
</feature>
<evidence type="ECO:0000256" key="6">
    <source>
        <dbReference type="SAM" id="Phobius"/>
    </source>
</evidence>
<protein>
    <submittedName>
        <fullName evidence="8">O-antigen ligase family protein</fullName>
    </submittedName>
</protein>
<evidence type="ECO:0000256" key="5">
    <source>
        <dbReference type="SAM" id="MobiDB-lite"/>
    </source>
</evidence>
<evidence type="ECO:0000256" key="4">
    <source>
        <dbReference type="ARBA" id="ARBA00023136"/>
    </source>
</evidence>
<feature type="transmembrane region" description="Helical" evidence="6">
    <location>
        <begin position="176"/>
        <end position="193"/>
    </location>
</feature>
<reference evidence="8" key="1">
    <citation type="submission" date="2020-08" db="EMBL/GenBank/DDBJ databases">
        <title>Genome public.</title>
        <authorList>
            <person name="Liu C."/>
            <person name="Sun Q."/>
        </authorList>
    </citation>
    <scope>NUCLEOTIDE SEQUENCE</scope>
    <source>
        <strain evidence="8">NSJ-32</strain>
    </source>
</reference>
<accession>A0A926I0T0</accession>
<comment type="caution">
    <text evidence="8">The sequence shown here is derived from an EMBL/GenBank/DDBJ whole genome shotgun (WGS) entry which is preliminary data.</text>
</comment>
<feature type="transmembrane region" description="Helical" evidence="6">
    <location>
        <begin position="93"/>
        <end position="110"/>
    </location>
</feature>
<feature type="transmembrane region" description="Helical" evidence="6">
    <location>
        <begin position="66"/>
        <end position="87"/>
    </location>
</feature>
<dbReference type="Pfam" id="PF04932">
    <property type="entry name" value="Wzy_C"/>
    <property type="match status" value="1"/>
</dbReference>
<feature type="region of interest" description="Disordered" evidence="5">
    <location>
        <begin position="291"/>
        <end position="311"/>
    </location>
</feature>
<feature type="transmembrane region" description="Helical" evidence="6">
    <location>
        <begin position="410"/>
        <end position="429"/>
    </location>
</feature>
<keyword evidence="8" id="KW-0436">Ligase</keyword>
<sequence>MKKLRNRETWVTLFKYMYLVLLFCSFLNFTCEHVSGLAYLVTGIGVALIVWDLLTDRNCLHSRNMVFLAGLLAVYGISSLLNVRYGLLENIKGFLWMVLQYGLLFSYNASAEKKLYQRQAKGLMIAFCFLTFAASLAGIIMFWQEYGRAFETDSGKLIIRGFMYGRLWGEYTDPNYGSIFAALSLLFSGYLFCQYRKLGIRIVLILNGLLQLSYLALSDSRTALVSLGATVGIGVAGLIYHRFHKGWRAAKTAIVAGVCLLLSAGVTMGCIRGIQTGWSYLSALHQQRVEEGESGSHTSTKPSLSEVEVGREDMPEDVSNQRFNIWGSGFEILWTSPLFGTSPRNMLAYAQDKLPDTYVVQENFNSFHNGFFDVLFCLGIAGIVMVVLFVVGQLRFLVPNLLQHIQEQDFAFIFLSFLTVLLIACSAMFLTEIFLINSVGAFFFWNFLGYLNQYFERARP</sequence>
<feature type="domain" description="O-antigen ligase-related" evidence="7">
    <location>
        <begin position="209"/>
        <end position="386"/>
    </location>
</feature>
<evidence type="ECO:0000256" key="2">
    <source>
        <dbReference type="ARBA" id="ARBA00022692"/>
    </source>
</evidence>
<dbReference type="Proteomes" id="UP000657006">
    <property type="component" value="Unassembled WGS sequence"/>
</dbReference>
<evidence type="ECO:0000259" key="7">
    <source>
        <dbReference type="Pfam" id="PF04932"/>
    </source>
</evidence>
<keyword evidence="3 6" id="KW-1133">Transmembrane helix</keyword>
<evidence type="ECO:0000313" key="9">
    <source>
        <dbReference type="Proteomes" id="UP000657006"/>
    </source>
</evidence>
<keyword evidence="9" id="KW-1185">Reference proteome</keyword>
<dbReference type="GO" id="GO:0016020">
    <property type="term" value="C:membrane"/>
    <property type="evidence" value="ECO:0007669"/>
    <property type="project" value="UniProtKB-SubCell"/>
</dbReference>
<keyword evidence="4 6" id="KW-0472">Membrane</keyword>
<dbReference type="RefSeq" id="WP_177719088.1">
    <property type="nucleotide sequence ID" value="NZ_JACRSQ010000002.1"/>
</dbReference>
<evidence type="ECO:0000256" key="3">
    <source>
        <dbReference type="ARBA" id="ARBA00022989"/>
    </source>
</evidence>
<feature type="transmembrane region" description="Helical" evidence="6">
    <location>
        <begin position="223"/>
        <end position="241"/>
    </location>
</feature>
<dbReference type="InterPro" id="IPR051533">
    <property type="entry name" value="WaaL-like"/>
</dbReference>
<evidence type="ECO:0000313" key="8">
    <source>
        <dbReference type="EMBL" id="MBC8542241.1"/>
    </source>
</evidence>
<dbReference type="EMBL" id="JACRSQ010000002">
    <property type="protein sequence ID" value="MBC8542241.1"/>
    <property type="molecule type" value="Genomic_DNA"/>
</dbReference>
<feature type="transmembrane region" description="Helical" evidence="6">
    <location>
        <begin position="198"/>
        <end position="217"/>
    </location>
</feature>
<keyword evidence="2 6" id="KW-0812">Transmembrane</keyword>
<gene>
    <name evidence="8" type="ORF">H8730_01570</name>
</gene>
<feature type="transmembrane region" description="Helical" evidence="6">
    <location>
        <begin position="122"/>
        <end position="143"/>
    </location>
</feature>
<dbReference type="PANTHER" id="PTHR37422:SF13">
    <property type="entry name" value="LIPOPOLYSACCHARIDE BIOSYNTHESIS PROTEIN PA4999-RELATED"/>
    <property type="match status" value="1"/>
</dbReference>
<feature type="transmembrane region" description="Helical" evidence="6">
    <location>
        <begin position="36"/>
        <end position="54"/>
    </location>
</feature>